<organism evidence="1 2">
    <name type="scientific">Burkholderia thailandensis</name>
    <dbReference type="NCBI Taxonomy" id="57975"/>
    <lineage>
        <taxon>Bacteria</taxon>
        <taxon>Pseudomonadati</taxon>
        <taxon>Pseudomonadota</taxon>
        <taxon>Betaproteobacteria</taxon>
        <taxon>Burkholderiales</taxon>
        <taxon>Burkholderiaceae</taxon>
        <taxon>Burkholderia</taxon>
        <taxon>pseudomallei group</taxon>
    </lineage>
</organism>
<dbReference type="EMBL" id="QXCT01000002">
    <property type="protein sequence ID" value="MDW9256322.1"/>
    <property type="molecule type" value="Genomic_DNA"/>
</dbReference>
<comment type="caution">
    <text evidence="1">The sequence shown here is derived from an EMBL/GenBank/DDBJ whole genome shotgun (WGS) entry which is preliminary data.</text>
</comment>
<evidence type="ECO:0000313" key="2">
    <source>
        <dbReference type="Proteomes" id="UP001272137"/>
    </source>
</evidence>
<evidence type="ECO:0000313" key="1">
    <source>
        <dbReference type="EMBL" id="MDW9256322.1"/>
    </source>
</evidence>
<proteinExistence type="predicted"/>
<name>A0AAW9D3K4_BURTH</name>
<dbReference type="Proteomes" id="UP001272137">
    <property type="component" value="Unassembled WGS sequence"/>
</dbReference>
<dbReference type="AlphaFoldDB" id="A0AAW9D3K4"/>
<gene>
    <name evidence="1" type="ORF">C7S16_0999</name>
</gene>
<reference evidence="1" key="1">
    <citation type="submission" date="2018-08" db="EMBL/GenBank/DDBJ databases">
        <title>Identification of Burkholderia cepacia strains that express a Burkholderia pseudomallei-like capsular polysaccharide.</title>
        <authorList>
            <person name="Burtnick M.N."/>
            <person name="Vongsouvath M."/>
            <person name="Newton P."/>
            <person name="Wuthiekanun V."/>
            <person name="Limmathurotsakul D."/>
            <person name="Brett P.J."/>
            <person name="Chantratita N."/>
            <person name="Dance D.A."/>
        </authorList>
    </citation>
    <scope>NUCLEOTIDE SEQUENCE</scope>
    <source>
        <strain evidence="1">SBXCC001</strain>
    </source>
</reference>
<accession>A0AAW9D3K4</accession>
<sequence length="42" mass="5052">MRKYFGRSRPPHRARSRYARAARKLARRSLSRVFCRFSADLP</sequence>
<protein>
    <submittedName>
        <fullName evidence="1">Uncharacterized protein</fullName>
    </submittedName>
</protein>